<dbReference type="AlphaFoldDB" id="A0A8W8JZW1"/>
<evidence type="ECO:0000313" key="5">
    <source>
        <dbReference type="Proteomes" id="UP000005408"/>
    </source>
</evidence>
<dbReference type="PANTHER" id="PTHR24043">
    <property type="entry name" value="SCAVENGER RECEPTOR CLASS F"/>
    <property type="match status" value="1"/>
</dbReference>
<accession>A0A8W8JZW1</accession>
<feature type="signal peptide" evidence="3">
    <location>
        <begin position="1"/>
        <end position="17"/>
    </location>
</feature>
<feature type="transmembrane region" description="Helical" evidence="2">
    <location>
        <begin position="136"/>
        <end position="156"/>
    </location>
</feature>
<keyword evidence="1" id="KW-0245">EGF-like domain</keyword>
<dbReference type="Gene3D" id="2.170.300.10">
    <property type="entry name" value="Tie2 ligand-binding domain superfamily"/>
    <property type="match status" value="1"/>
</dbReference>
<protein>
    <recommendedName>
        <fullName evidence="6">EGF-like domain-containing protein</fullName>
    </recommendedName>
</protein>
<feature type="chain" id="PRO_5036446838" description="EGF-like domain-containing protein" evidence="3">
    <location>
        <begin position="18"/>
        <end position="215"/>
    </location>
</feature>
<dbReference type="InterPro" id="IPR042635">
    <property type="entry name" value="MEGF10/SREC1/2-like"/>
</dbReference>
<dbReference type="PROSITE" id="PS51257">
    <property type="entry name" value="PROKAR_LIPOPROTEIN"/>
    <property type="match status" value="1"/>
</dbReference>
<evidence type="ECO:0008006" key="6">
    <source>
        <dbReference type="Google" id="ProtNLM"/>
    </source>
</evidence>
<reference evidence="4" key="1">
    <citation type="submission" date="2022-08" db="UniProtKB">
        <authorList>
            <consortium name="EnsemblMetazoa"/>
        </authorList>
    </citation>
    <scope>IDENTIFICATION</scope>
    <source>
        <strain evidence="4">05x7-T-G4-1.051#20</strain>
    </source>
</reference>
<dbReference type="EnsemblMetazoa" id="G21048.1">
    <property type="protein sequence ID" value="G21048.1:cds"/>
    <property type="gene ID" value="G21048"/>
</dbReference>
<name>A0A8W8JZW1_MAGGI</name>
<evidence type="ECO:0000256" key="1">
    <source>
        <dbReference type="ARBA" id="ARBA00022536"/>
    </source>
</evidence>
<evidence type="ECO:0000313" key="4">
    <source>
        <dbReference type="EnsemblMetazoa" id="G21048.1:cds"/>
    </source>
</evidence>
<evidence type="ECO:0000256" key="3">
    <source>
        <dbReference type="SAM" id="SignalP"/>
    </source>
</evidence>
<sequence length="215" mass="24364">MTILCIRFGVLVYVVQGCQVGFFGYNCTQPCRYPSFGDKCQRQCNCSQDICDHITGCKTIEDNLECNDGYYGQDCISPCKYPSYGEKCLQICNCVPFKCNNIDGCENITELTEMPTTKRGEVFNFEWTFVNKHREAIIAGSSSLILIIAICLWLKVRNCNNRPRPKLEGKIQQPFKLYSIPSIDNIARASYASLELDEGSDPDYENTRFSNSSII</sequence>
<keyword evidence="2" id="KW-1133">Transmembrane helix</keyword>
<keyword evidence="2" id="KW-0812">Transmembrane</keyword>
<keyword evidence="3" id="KW-0732">Signal</keyword>
<dbReference type="GO" id="GO:0005044">
    <property type="term" value="F:scavenger receptor activity"/>
    <property type="evidence" value="ECO:0007669"/>
    <property type="project" value="InterPro"/>
</dbReference>
<dbReference type="Proteomes" id="UP000005408">
    <property type="component" value="Unassembled WGS sequence"/>
</dbReference>
<keyword evidence="2" id="KW-0472">Membrane</keyword>
<evidence type="ECO:0000256" key="2">
    <source>
        <dbReference type="SAM" id="Phobius"/>
    </source>
</evidence>
<keyword evidence="5" id="KW-1185">Reference proteome</keyword>
<organism evidence="4 5">
    <name type="scientific">Magallana gigas</name>
    <name type="common">Pacific oyster</name>
    <name type="synonym">Crassostrea gigas</name>
    <dbReference type="NCBI Taxonomy" id="29159"/>
    <lineage>
        <taxon>Eukaryota</taxon>
        <taxon>Metazoa</taxon>
        <taxon>Spiralia</taxon>
        <taxon>Lophotrochozoa</taxon>
        <taxon>Mollusca</taxon>
        <taxon>Bivalvia</taxon>
        <taxon>Autobranchia</taxon>
        <taxon>Pteriomorphia</taxon>
        <taxon>Ostreida</taxon>
        <taxon>Ostreoidea</taxon>
        <taxon>Ostreidae</taxon>
        <taxon>Magallana</taxon>
    </lineage>
</organism>
<proteinExistence type="predicted"/>